<dbReference type="OrthoDB" id="4774818at2"/>
<keyword evidence="2" id="KW-1185">Reference proteome</keyword>
<dbReference type="AlphaFoldDB" id="A0A2A2WT44"/>
<dbReference type="RefSeq" id="WP_095717208.1">
    <property type="nucleotide sequence ID" value="NZ_NTGA01000005.1"/>
</dbReference>
<dbReference type="Proteomes" id="UP000218810">
    <property type="component" value="Unassembled WGS sequence"/>
</dbReference>
<organism evidence="1 2">
    <name type="scientific">Dietzia natronolimnaea</name>
    <dbReference type="NCBI Taxonomy" id="161920"/>
    <lineage>
        <taxon>Bacteria</taxon>
        <taxon>Bacillati</taxon>
        <taxon>Actinomycetota</taxon>
        <taxon>Actinomycetes</taxon>
        <taxon>Mycobacteriales</taxon>
        <taxon>Dietziaceae</taxon>
        <taxon>Dietzia</taxon>
    </lineage>
</organism>
<evidence type="ECO:0000313" key="2">
    <source>
        <dbReference type="Proteomes" id="UP000218810"/>
    </source>
</evidence>
<name>A0A2A2WT44_9ACTN</name>
<evidence type="ECO:0000313" key="1">
    <source>
        <dbReference type="EMBL" id="PAY24399.1"/>
    </source>
</evidence>
<gene>
    <name evidence="1" type="ORF">CEY15_02810</name>
</gene>
<dbReference type="EMBL" id="NTGA01000005">
    <property type="protein sequence ID" value="PAY24399.1"/>
    <property type="molecule type" value="Genomic_DNA"/>
</dbReference>
<proteinExistence type="predicted"/>
<reference evidence="2" key="1">
    <citation type="submission" date="2017-09" db="EMBL/GenBank/DDBJ databases">
        <authorList>
            <person name="Zhang Y."/>
            <person name="Huang X."/>
            <person name="Liu J."/>
            <person name="Lu L."/>
            <person name="Peng K."/>
        </authorList>
    </citation>
    <scope>NUCLEOTIDE SEQUENCE [LARGE SCALE GENOMIC DNA]</scope>
    <source>
        <strain evidence="2">S-XJ-1</strain>
    </source>
</reference>
<sequence length="160" mass="16723">MSAGILSGAVSGGRTHGLESWSDPVRNDAVFWVAPAGATAVLEVEGEGTDAAELRWSTLSAEVPSIRAVVLLDGPGAGVPGEDFTFTHSVAEDVARIVGSRSGSEVGPIEVLVFRPDTDHTPWPEPAPTADGVEFRFRHRGGAGVRLTLTVPDQPERGLT</sequence>
<protein>
    <submittedName>
        <fullName evidence="1">Uncharacterized protein</fullName>
    </submittedName>
</protein>
<comment type="caution">
    <text evidence="1">The sequence shown here is derived from an EMBL/GenBank/DDBJ whole genome shotgun (WGS) entry which is preliminary data.</text>
</comment>
<accession>A0A2A2WT44</accession>